<dbReference type="Gene3D" id="4.10.280.10">
    <property type="entry name" value="Helix-loop-helix DNA-binding domain"/>
    <property type="match status" value="1"/>
</dbReference>
<evidence type="ECO:0000313" key="7">
    <source>
        <dbReference type="EMBL" id="KAK3583975.1"/>
    </source>
</evidence>
<dbReference type="SUPFAM" id="SSF47459">
    <property type="entry name" value="HLH, helix-loop-helix DNA-binding domain"/>
    <property type="match status" value="1"/>
</dbReference>
<protein>
    <recommendedName>
        <fullName evidence="6">BHLH domain-containing protein</fullName>
    </recommendedName>
</protein>
<proteinExistence type="predicted"/>
<dbReference type="InterPro" id="IPR011598">
    <property type="entry name" value="bHLH_dom"/>
</dbReference>
<dbReference type="GO" id="GO:0005634">
    <property type="term" value="C:nucleus"/>
    <property type="evidence" value="ECO:0007669"/>
    <property type="project" value="UniProtKB-SubCell"/>
</dbReference>
<dbReference type="GO" id="GO:0046983">
    <property type="term" value="F:protein dimerization activity"/>
    <property type="evidence" value="ECO:0007669"/>
    <property type="project" value="InterPro"/>
</dbReference>
<evidence type="ECO:0000313" key="8">
    <source>
        <dbReference type="Proteomes" id="UP001195483"/>
    </source>
</evidence>
<keyword evidence="8" id="KW-1185">Reference proteome</keyword>
<feature type="compositionally biased region" description="Polar residues" evidence="5">
    <location>
        <begin position="304"/>
        <end position="318"/>
    </location>
</feature>
<dbReference type="GO" id="GO:0007399">
    <property type="term" value="P:nervous system development"/>
    <property type="evidence" value="ECO:0007669"/>
    <property type="project" value="UniProtKB-KW"/>
</dbReference>
<dbReference type="PROSITE" id="PS50888">
    <property type="entry name" value="BHLH"/>
    <property type="match status" value="1"/>
</dbReference>
<keyword evidence="4" id="KW-0539">Nucleus</keyword>
<evidence type="ECO:0000256" key="4">
    <source>
        <dbReference type="ARBA" id="ARBA00023242"/>
    </source>
</evidence>
<feature type="region of interest" description="Disordered" evidence="5">
    <location>
        <begin position="304"/>
        <end position="327"/>
    </location>
</feature>
<dbReference type="PANTHER" id="PTHR23349:SF108">
    <property type="entry name" value="BHLH DOMAIN-CONTAINING PROTEIN"/>
    <property type="match status" value="1"/>
</dbReference>
<evidence type="ECO:0000256" key="2">
    <source>
        <dbReference type="ARBA" id="ARBA00022902"/>
    </source>
</evidence>
<comment type="subcellular location">
    <subcellularLocation>
        <location evidence="1">Nucleus</location>
    </subcellularLocation>
</comment>
<reference evidence="7" key="2">
    <citation type="journal article" date="2021" name="Genome Biol. Evol.">
        <title>Developing a high-quality reference genome for a parasitic bivalve with doubly uniparental inheritance (Bivalvia: Unionida).</title>
        <authorList>
            <person name="Smith C.H."/>
        </authorList>
    </citation>
    <scope>NUCLEOTIDE SEQUENCE</scope>
    <source>
        <strain evidence="7">CHS0354</strain>
        <tissue evidence="7">Mantle</tissue>
    </source>
</reference>
<keyword evidence="2" id="KW-0524">Neurogenesis</keyword>
<keyword evidence="3" id="KW-0238">DNA-binding</keyword>
<dbReference type="AlphaFoldDB" id="A0AAE0S2Y3"/>
<evidence type="ECO:0000256" key="5">
    <source>
        <dbReference type="SAM" id="MobiDB-lite"/>
    </source>
</evidence>
<dbReference type="Pfam" id="PF00010">
    <property type="entry name" value="HLH"/>
    <property type="match status" value="1"/>
</dbReference>
<name>A0AAE0S2Y3_9BIVA</name>
<accession>A0AAE0S2Y3</accession>
<dbReference type="GO" id="GO:0000981">
    <property type="term" value="F:DNA-binding transcription factor activity, RNA polymerase II-specific"/>
    <property type="evidence" value="ECO:0007669"/>
    <property type="project" value="TreeGrafter"/>
</dbReference>
<dbReference type="GO" id="GO:0000977">
    <property type="term" value="F:RNA polymerase II transcription regulatory region sequence-specific DNA binding"/>
    <property type="evidence" value="ECO:0007669"/>
    <property type="project" value="TreeGrafter"/>
</dbReference>
<feature type="domain" description="BHLH" evidence="6">
    <location>
        <begin position="85"/>
        <end position="137"/>
    </location>
</feature>
<dbReference type="InterPro" id="IPR050283">
    <property type="entry name" value="E-box_TF_Regulators"/>
</dbReference>
<dbReference type="SMART" id="SM00353">
    <property type="entry name" value="HLH"/>
    <property type="match status" value="1"/>
</dbReference>
<dbReference type="Proteomes" id="UP001195483">
    <property type="component" value="Unassembled WGS sequence"/>
</dbReference>
<evidence type="ECO:0000256" key="1">
    <source>
        <dbReference type="ARBA" id="ARBA00004123"/>
    </source>
</evidence>
<gene>
    <name evidence="7" type="ORF">CHS0354_033771</name>
</gene>
<dbReference type="EMBL" id="JAEAOA010001970">
    <property type="protein sequence ID" value="KAK3583975.1"/>
    <property type="molecule type" value="Genomic_DNA"/>
</dbReference>
<dbReference type="InterPro" id="IPR036638">
    <property type="entry name" value="HLH_DNA-bd_sf"/>
</dbReference>
<dbReference type="CDD" id="cd19723">
    <property type="entry name" value="bHLH_TS_ASCL1_like"/>
    <property type="match status" value="1"/>
</dbReference>
<dbReference type="PANTHER" id="PTHR23349">
    <property type="entry name" value="BASIC HELIX-LOOP-HELIX TRANSCRIPTION FACTOR, TWIST"/>
    <property type="match status" value="1"/>
</dbReference>
<sequence>MATTLGFIPLQLIPTSIFNIDKLAANGTYVVVKTPTVAQQIQLNKTLKEAKEATINNNNSSKPVILRCKRRVDFAGCKLVDTQNPSVARRNERERRRVKMVNLGFETLRQHVPSGKKNKKMSKVETLRSACEYIKQLQELLSGDREDGTDTNMTDLLNNSMLQDHQAAVKDIISNMVNNNMVINNNSLVNNGSNVISAKKPLTTTTIQTTDCIQDTVTNKKNDGDYIVQMPVSPSASVPSPVASCLSNASETMSPSYSQTDAYSQTFGTQDIYTNISSKSYYQTVNYPNQGNYTESNSCTQQQVYTHTSSGSLHSPTPSMSSDASYDSFSQGEEDLLSFANWF</sequence>
<evidence type="ECO:0000259" key="6">
    <source>
        <dbReference type="PROSITE" id="PS50888"/>
    </source>
</evidence>
<evidence type="ECO:0000256" key="3">
    <source>
        <dbReference type="ARBA" id="ARBA00023125"/>
    </source>
</evidence>
<reference evidence="7" key="3">
    <citation type="submission" date="2023-05" db="EMBL/GenBank/DDBJ databases">
        <authorList>
            <person name="Smith C.H."/>
        </authorList>
    </citation>
    <scope>NUCLEOTIDE SEQUENCE</scope>
    <source>
        <strain evidence="7">CHS0354</strain>
        <tissue evidence="7">Mantle</tissue>
    </source>
</reference>
<reference evidence="7" key="1">
    <citation type="journal article" date="2021" name="Genome Biol. Evol.">
        <title>A High-Quality Reference Genome for a Parasitic Bivalve with Doubly Uniparental Inheritance (Bivalvia: Unionida).</title>
        <authorList>
            <person name="Smith C.H."/>
        </authorList>
    </citation>
    <scope>NUCLEOTIDE SEQUENCE</scope>
    <source>
        <strain evidence="7">CHS0354</strain>
    </source>
</reference>
<comment type="caution">
    <text evidence="7">The sequence shown here is derived from an EMBL/GenBank/DDBJ whole genome shotgun (WGS) entry which is preliminary data.</text>
</comment>
<dbReference type="FunFam" id="4.10.280.10:FF:000029">
    <property type="entry name" value="Achaete-scute family bHLH transcription factor 1"/>
    <property type="match status" value="1"/>
</dbReference>
<organism evidence="7 8">
    <name type="scientific">Potamilus streckersoni</name>
    <dbReference type="NCBI Taxonomy" id="2493646"/>
    <lineage>
        <taxon>Eukaryota</taxon>
        <taxon>Metazoa</taxon>
        <taxon>Spiralia</taxon>
        <taxon>Lophotrochozoa</taxon>
        <taxon>Mollusca</taxon>
        <taxon>Bivalvia</taxon>
        <taxon>Autobranchia</taxon>
        <taxon>Heteroconchia</taxon>
        <taxon>Palaeoheterodonta</taxon>
        <taxon>Unionida</taxon>
        <taxon>Unionoidea</taxon>
        <taxon>Unionidae</taxon>
        <taxon>Ambleminae</taxon>
        <taxon>Lampsilini</taxon>
        <taxon>Potamilus</taxon>
    </lineage>
</organism>